<dbReference type="Pfam" id="PF04166">
    <property type="entry name" value="PdxA"/>
    <property type="match status" value="1"/>
</dbReference>
<keyword evidence="1" id="KW-0479">Metal-binding</keyword>
<sequence>MLIAWTIGDINGTGPEIILKSFREFAGCPARPVVIGSRDALCHYRDRYNLDIDVQTVSSPEEARRLDASVLPVISTGEPPLPPSPGMISESAGEIAMTSVRTAVELCMSGHVHAMVTAPIHKEAVSRAGYAHSGHTGYLAELCDTPSPTMLFHDPLSGLNVALATIHVPLRSVPGLVTSMDLERFIRDLRRSLQTDFGITDPSIALLGLNPHASDGGVMGDEEQNLLEPLVESLSGEFTIDGPFAADGFFGAKRYTGYDVTVAMYHDQGLLPFKVLAFDTGINVTLGLPIVRTSPDHGTGFDIAGTGAASPRSFTEAARLAATIARNRQQTNQQINRSTNQHPL</sequence>
<keyword evidence="3" id="KW-0520">NAD</keyword>
<reference evidence="4 5" key="1">
    <citation type="journal article" date="2020" name="Microorganisms">
        <title>Simultaneous Genome Sequencing of Prosthecochloris ethylica and Desulfuromonas acetoxidans within a Syntrophic Mixture Reveals Unique Pili and Protein Interactions.</title>
        <authorList>
            <person name="Kyndt J.A."/>
            <person name="Van Beeumen J.J."/>
            <person name="Meyer T.E."/>
        </authorList>
    </citation>
    <scope>NUCLEOTIDE SEQUENCE [LARGE SCALE GENOMIC DNA]</scope>
    <source>
        <strain evidence="4 5">N3</strain>
    </source>
</reference>
<dbReference type="PANTHER" id="PTHR30004:SF6">
    <property type="entry name" value="D-THREONATE 4-PHOSPHATE DEHYDROGENASE"/>
    <property type="match status" value="1"/>
</dbReference>
<evidence type="ECO:0000256" key="1">
    <source>
        <dbReference type="ARBA" id="ARBA00022723"/>
    </source>
</evidence>
<evidence type="ECO:0000256" key="2">
    <source>
        <dbReference type="ARBA" id="ARBA00023002"/>
    </source>
</evidence>
<evidence type="ECO:0000313" key="5">
    <source>
        <dbReference type="Proteomes" id="UP000619838"/>
    </source>
</evidence>
<gene>
    <name evidence="4" type="primary">pdxA</name>
    <name evidence="4" type="ORF">INT08_05595</name>
</gene>
<dbReference type="RefSeq" id="WP_175187427.1">
    <property type="nucleotide sequence ID" value="NZ_JABVZQ010000008.1"/>
</dbReference>
<proteinExistence type="predicted"/>
<dbReference type="GO" id="GO:0050570">
    <property type="term" value="F:4-hydroxythreonine-4-phosphate dehydrogenase activity"/>
    <property type="evidence" value="ECO:0007669"/>
    <property type="project" value="UniProtKB-EC"/>
</dbReference>
<evidence type="ECO:0000313" key="4">
    <source>
        <dbReference type="EMBL" id="MBF0636649.1"/>
    </source>
</evidence>
<protein>
    <submittedName>
        <fullName evidence="4">4-hydroxythreonine-4-phosphate dehydrogenase PdxA</fullName>
        <ecNumber evidence="4">1.1.1.262</ecNumber>
    </submittedName>
</protein>
<evidence type="ECO:0000256" key="3">
    <source>
        <dbReference type="ARBA" id="ARBA00023027"/>
    </source>
</evidence>
<dbReference type="Proteomes" id="UP000619838">
    <property type="component" value="Unassembled WGS sequence"/>
</dbReference>
<dbReference type="EMBL" id="JADGII010000007">
    <property type="protein sequence ID" value="MBF0636649.1"/>
    <property type="molecule type" value="Genomic_DNA"/>
</dbReference>
<dbReference type="InterPro" id="IPR005255">
    <property type="entry name" value="PdxA_fam"/>
</dbReference>
<dbReference type="Gene3D" id="3.40.718.10">
    <property type="entry name" value="Isopropylmalate Dehydrogenase"/>
    <property type="match status" value="1"/>
</dbReference>
<dbReference type="SUPFAM" id="SSF53659">
    <property type="entry name" value="Isocitrate/Isopropylmalate dehydrogenase-like"/>
    <property type="match status" value="1"/>
</dbReference>
<keyword evidence="5" id="KW-1185">Reference proteome</keyword>
<dbReference type="EC" id="1.1.1.262" evidence="4"/>
<accession>A0ABR9XRN0</accession>
<name>A0ABR9XRN0_9CHLB</name>
<dbReference type="PANTHER" id="PTHR30004">
    <property type="entry name" value="4-HYDROXYTHREONINE-4-PHOSPHATE DEHYDROGENASE"/>
    <property type="match status" value="1"/>
</dbReference>
<organism evidence="4 5">
    <name type="scientific">Prosthecochloris ethylica</name>
    <dbReference type="NCBI Taxonomy" id="2743976"/>
    <lineage>
        <taxon>Bacteria</taxon>
        <taxon>Pseudomonadati</taxon>
        <taxon>Chlorobiota</taxon>
        <taxon>Chlorobiia</taxon>
        <taxon>Chlorobiales</taxon>
        <taxon>Chlorobiaceae</taxon>
        <taxon>Prosthecochloris</taxon>
    </lineage>
</organism>
<dbReference type="NCBIfam" id="TIGR00557">
    <property type="entry name" value="pdxA"/>
    <property type="match status" value="1"/>
</dbReference>
<keyword evidence="2 4" id="KW-0560">Oxidoreductase</keyword>
<comment type="caution">
    <text evidence="4">The sequence shown here is derived from an EMBL/GenBank/DDBJ whole genome shotgun (WGS) entry which is preliminary data.</text>
</comment>